<evidence type="ECO:0000313" key="1">
    <source>
        <dbReference type="EMBL" id="KAG5630283.1"/>
    </source>
</evidence>
<gene>
    <name evidence="1" type="ORF">H5410_002000</name>
</gene>
<reference evidence="1 2" key="1">
    <citation type="submission" date="2020-09" db="EMBL/GenBank/DDBJ databases">
        <title>De no assembly of potato wild relative species, Solanum commersonii.</title>
        <authorList>
            <person name="Cho K."/>
        </authorList>
    </citation>
    <scope>NUCLEOTIDE SEQUENCE [LARGE SCALE GENOMIC DNA]</scope>
    <source>
        <strain evidence="1">LZ3.2</strain>
        <tissue evidence="1">Leaf</tissue>
    </source>
</reference>
<sequence length="212" mass="24425">MGFTYFQNKITRPSPPFNPNFTENPHYSPIFTVIFFPPLRSYRLFTLTSITRSQSIDSPSLQLIFITLRPGKKVTTSSHRKRVWRGDVPPALAVPRDRARQFGVKVVTKEGKVWYKKHTEASYFSNVCIDRDMSLVWEFPQILRRKRELRMDFIFAKLEESHFVTVRGVNVPITPAGMNDILGTPKDKDPLGLTGLNIRSPYQSIRHTLCGP</sequence>
<protein>
    <submittedName>
        <fullName evidence="1">Uncharacterized protein</fullName>
    </submittedName>
</protein>
<dbReference type="AlphaFoldDB" id="A0A9J6B154"/>
<proteinExistence type="predicted"/>
<comment type="caution">
    <text evidence="1">The sequence shown here is derived from an EMBL/GenBank/DDBJ whole genome shotgun (WGS) entry which is preliminary data.</text>
</comment>
<feature type="non-terminal residue" evidence="1">
    <location>
        <position position="212"/>
    </location>
</feature>
<evidence type="ECO:0000313" key="2">
    <source>
        <dbReference type="Proteomes" id="UP000824120"/>
    </source>
</evidence>
<keyword evidence="2" id="KW-1185">Reference proteome</keyword>
<name>A0A9J6B154_SOLCO</name>
<organism evidence="1 2">
    <name type="scientific">Solanum commersonii</name>
    <name type="common">Commerson's wild potato</name>
    <name type="synonym">Commerson's nightshade</name>
    <dbReference type="NCBI Taxonomy" id="4109"/>
    <lineage>
        <taxon>Eukaryota</taxon>
        <taxon>Viridiplantae</taxon>
        <taxon>Streptophyta</taxon>
        <taxon>Embryophyta</taxon>
        <taxon>Tracheophyta</taxon>
        <taxon>Spermatophyta</taxon>
        <taxon>Magnoliopsida</taxon>
        <taxon>eudicotyledons</taxon>
        <taxon>Gunneridae</taxon>
        <taxon>Pentapetalae</taxon>
        <taxon>asterids</taxon>
        <taxon>lamiids</taxon>
        <taxon>Solanales</taxon>
        <taxon>Solanaceae</taxon>
        <taxon>Solanoideae</taxon>
        <taxon>Solaneae</taxon>
        <taxon>Solanum</taxon>
    </lineage>
</organism>
<dbReference type="Proteomes" id="UP000824120">
    <property type="component" value="Chromosome 1"/>
</dbReference>
<dbReference type="EMBL" id="JACXVP010000001">
    <property type="protein sequence ID" value="KAG5630283.1"/>
    <property type="molecule type" value="Genomic_DNA"/>
</dbReference>
<accession>A0A9J6B154</accession>